<dbReference type="Pfam" id="PF07661">
    <property type="entry name" value="MORN_2"/>
    <property type="match status" value="1"/>
</dbReference>
<dbReference type="Pfam" id="PF11832">
    <property type="entry name" value="DUF3352"/>
    <property type="match status" value="1"/>
</dbReference>
<protein>
    <submittedName>
        <fullName evidence="2">DUF3352 domain-containing protein</fullName>
    </submittedName>
</protein>
<feature type="transmembrane region" description="Helical" evidence="1">
    <location>
        <begin position="5"/>
        <end position="26"/>
    </location>
</feature>
<evidence type="ECO:0000256" key="1">
    <source>
        <dbReference type="SAM" id="Phobius"/>
    </source>
</evidence>
<dbReference type="RefSeq" id="WP_346750473.1">
    <property type="nucleotide sequence ID" value="NZ_JAUJEA010000001.1"/>
</dbReference>
<reference evidence="2" key="1">
    <citation type="submission" date="2023-06" db="EMBL/GenBank/DDBJ databases">
        <title>Genomic of Parafulvivirga corallium.</title>
        <authorList>
            <person name="Wang G."/>
        </authorList>
    </citation>
    <scope>NUCLEOTIDE SEQUENCE</scope>
    <source>
        <strain evidence="2">BMA10</strain>
    </source>
</reference>
<keyword evidence="1" id="KW-1133">Transmembrane helix</keyword>
<proteinExistence type="predicted"/>
<evidence type="ECO:0000313" key="3">
    <source>
        <dbReference type="Proteomes" id="UP001172082"/>
    </source>
</evidence>
<keyword evidence="1" id="KW-0812">Transmembrane</keyword>
<evidence type="ECO:0000313" key="2">
    <source>
        <dbReference type="EMBL" id="MDN5200448.1"/>
    </source>
</evidence>
<organism evidence="2 3">
    <name type="scientific">Splendidivirga corallicola</name>
    <dbReference type="NCBI Taxonomy" id="3051826"/>
    <lineage>
        <taxon>Bacteria</taxon>
        <taxon>Pseudomonadati</taxon>
        <taxon>Bacteroidota</taxon>
        <taxon>Cytophagia</taxon>
        <taxon>Cytophagales</taxon>
        <taxon>Splendidivirgaceae</taxon>
        <taxon>Splendidivirga</taxon>
    </lineage>
</organism>
<sequence length="678" mass="79525">MLKKIFLWGIFSFVLVATAFIVYRFFLIPEGSLKPIYLVPEDAIYIIETEEPVDSWEKIRSSQVWEHLQQNAYFAHLTKNANSLDSLFQNNKTLFKLLGSRALVVSAHMYKRSDYDFLFVVDLQKVSKLVELKNYLQSLLSDNFKVTRRDYHDREIIELYDRESRETLHLSFIENLLVASYTHTLVEASIDQLAEPVIGRDIHFIEVNKKVDHDNMFRIYVQYGYLDDYMLTYMNQHNEYVKSLSEYLKFSAFSFNFKKNHDLLLNGYTNINEDSASYLQVIRRSGKGGLSITKVAPQRTAFYMGMGFDSFEEFYDNFEAIIQNHPEKFKEYQDGTDRIEKFLKIDIKENFISWVDDEIAFIQMQNSGLGKENEFALVLKAKDSEDANEHLEFIIKQIKRKTPVKFKKVVYKDYPINFLSVKGFFRLIFGKLFSNLDKPYFTIIDDYVIFSNHPQTLKNIINDYHQESTLANSDDFQTHMKQFDQSSNLFLYVNTPVLHENLKGFVSKQTSYDLDRNKNFIICFPQVAFQMTSSGDLFETKLALQYLNPQIVEEKIQFSQNPEKFLLSAVGPIQDNDPTEISNAVLMDMVEEEEIIEVAEISPDDLDAKKHQEFYEDGALKLEVPLKDGLKHGTYREYYPNGSIKIKGKYRRDQQNGVWKVYDEEGNTIERKRYRAVK</sequence>
<accession>A0ABT8KL33</accession>
<comment type="caution">
    <text evidence="2">The sequence shown here is derived from an EMBL/GenBank/DDBJ whole genome shotgun (WGS) entry which is preliminary data.</text>
</comment>
<name>A0ABT8KL33_9BACT</name>
<dbReference type="SUPFAM" id="SSF82185">
    <property type="entry name" value="Histone H3 K4-specific methyltransferase SET7/9 N-terminal domain"/>
    <property type="match status" value="1"/>
</dbReference>
<dbReference type="Gene3D" id="3.90.930.1">
    <property type="match status" value="1"/>
</dbReference>
<dbReference type="InterPro" id="IPR011652">
    <property type="entry name" value="MORN_2"/>
</dbReference>
<keyword evidence="3" id="KW-1185">Reference proteome</keyword>
<keyword evidence="1" id="KW-0472">Membrane</keyword>
<gene>
    <name evidence="2" type="ORF">QQ008_03725</name>
</gene>
<dbReference type="InterPro" id="IPR021787">
    <property type="entry name" value="DUF3352"/>
</dbReference>
<dbReference type="Proteomes" id="UP001172082">
    <property type="component" value="Unassembled WGS sequence"/>
</dbReference>
<dbReference type="EMBL" id="JAUJEA010000001">
    <property type="protein sequence ID" value="MDN5200448.1"/>
    <property type="molecule type" value="Genomic_DNA"/>
</dbReference>